<dbReference type="InterPro" id="IPR057306">
    <property type="entry name" value="B-barrel_PelB_C"/>
</dbReference>
<name>A0A1E7Q4L8_9GAMM</name>
<dbReference type="InterPro" id="IPR011990">
    <property type="entry name" value="TPR-like_helical_dom_sf"/>
</dbReference>
<evidence type="ECO:0000313" key="4">
    <source>
        <dbReference type="EMBL" id="OEY69023.1"/>
    </source>
</evidence>
<dbReference type="RefSeq" id="WP_070048589.1">
    <property type="nucleotide sequence ID" value="NZ_MKEK01000001.1"/>
</dbReference>
<keyword evidence="2" id="KW-1133">Transmembrane helix</keyword>
<reference evidence="5" key="1">
    <citation type="submission" date="2016-09" db="EMBL/GenBank/DDBJ databases">
        <authorList>
            <person name="Wan X."/>
            <person name="Hou S."/>
        </authorList>
    </citation>
    <scope>NUCLEOTIDE SEQUENCE [LARGE SCALE GENOMIC DNA]</scope>
    <source>
        <strain evidence="5">KH87</strain>
    </source>
</reference>
<keyword evidence="2" id="KW-0812">Transmembrane</keyword>
<dbReference type="AlphaFoldDB" id="A0A1E7Q4L8"/>
<feature type="transmembrane region" description="Helical" evidence="2">
    <location>
        <begin position="31"/>
        <end position="51"/>
    </location>
</feature>
<evidence type="ECO:0000256" key="2">
    <source>
        <dbReference type="SAM" id="Phobius"/>
    </source>
</evidence>
<comment type="caution">
    <text evidence="4">The sequence shown here is derived from an EMBL/GenBank/DDBJ whole genome shotgun (WGS) entry which is preliminary data.</text>
</comment>
<feature type="region of interest" description="Disordered" evidence="1">
    <location>
        <begin position="1"/>
        <end position="25"/>
    </location>
</feature>
<evidence type="ECO:0000313" key="5">
    <source>
        <dbReference type="Proteomes" id="UP000242258"/>
    </source>
</evidence>
<accession>A0A1E7Q4L8</accession>
<protein>
    <recommendedName>
        <fullName evidence="3">PelB C-terminal domain-containing protein</fullName>
    </recommendedName>
</protein>
<evidence type="ECO:0000256" key="1">
    <source>
        <dbReference type="SAM" id="MobiDB-lite"/>
    </source>
</evidence>
<keyword evidence="2" id="KW-0472">Membrane</keyword>
<proteinExistence type="predicted"/>
<organism evidence="4 5">
    <name type="scientific">Rheinheimera salexigens</name>
    <dbReference type="NCBI Taxonomy" id="1628148"/>
    <lineage>
        <taxon>Bacteria</taxon>
        <taxon>Pseudomonadati</taxon>
        <taxon>Pseudomonadota</taxon>
        <taxon>Gammaproteobacteria</taxon>
        <taxon>Chromatiales</taxon>
        <taxon>Chromatiaceae</taxon>
        <taxon>Rheinheimera</taxon>
    </lineage>
</organism>
<gene>
    <name evidence="4" type="ORF">BI198_05145</name>
</gene>
<feature type="domain" description="PelB C-terminal" evidence="3">
    <location>
        <begin position="951"/>
        <end position="1143"/>
    </location>
</feature>
<dbReference type="EMBL" id="MKEK01000001">
    <property type="protein sequence ID" value="OEY69023.1"/>
    <property type="molecule type" value="Genomic_DNA"/>
</dbReference>
<sequence>MKDINQHSTIQTNNQTNAAAKKQKPKPRIVLVNRRTLFTLAAVTLTLLWVLQPNKTLLIRMMDNAQDPNIAIAFLKVLKDEADPSLKLDLALAKQYAKLGNHQQAVTEIKPLQRYIDSEFATRAKLLYANSLLQLNYNGNESAKQGLSSFLQNEVSLQPSANAEEFASYALQIGQPKLAYDILSKQLITDNKQLAELALQANLTAEALQHSSADFQQQPSTDKLMSLLTLFIAEQAWLAGSDFIEQNIAKVECQQSCLQALVNFMLSANLPQKSVRYADNKAHLSDDYKDWLQASQIHAANGNTQQAATWLAKVVEQMPNIEYVQQLHDYQLWLGDPAKALELTKRMLQKGADATILRQGIAEALAQSDLLALSDFYYALAMQNQLATELQNKWLDFNDKAYGAELTIGRLEALHHRFPKQSYYWFALARFYNFIGAPTKTIQLWQRVQPKTSLNYDQADHFAQAYISLGQPEKALALLNQHTELMSLSLNQLGNLQSLAMYVADSKTQRLIQQLRVARRDPSLDPYLLLSSYNIAKPSDFQVLWQYYQDSGSLIMLNHILNYAINTKQTEVINRIQTVIKQDYGQDKRLQVQLLRLRIALFQANYSQAKQLLLALKTQHPNNQEIVENSLWLAISTNDTSWLADLYWQLVPKLQQDSTFYQPFAYAAQLLGLTAQANVWYQRLDNSEYASAADKLAWAILLEQQGNASQAQSLRWQVLSQLSEQLRQLPQGELSYRALLSLFVSPAYALAKQNQALLQATTGLDTSNLITELFTDVSDKSLQKLAYWQAHTVLDKANFNDSIQLAIALAHEDYATIKAIATATNNLTAFERATALSKIGENFAAWQWAEQALNATTEKQQIAPLQRFLANNHNLNSHGVRYEHTNRDSWKVNTEQLRYYQPIYDGLFSLDYQFEHGSPASTIIDDYNRDLLQLNWKTINSHFINGLSFTALELSLSVSNRFEQTIIGQQLSASWQSSPRISQQLEIRLKMPSEQSENLYLLANENRLQWRGAWQANRFEQVSLTLAAAEFNTDFSDTVGQQLQASLRISEQLSFHPYWQLYSQFDYHKNSLSSQPLTAVSAYFNSGNVLTASDFINPNYRRLTLGQQIMHGNVGVPGPDDKPPRFSLDTAVGYNLLTAKLDYSA</sequence>
<evidence type="ECO:0000259" key="3">
    <source>
        <dbReference type="Pfam" id="PF24604"/>
    </source>
</evidence>
<keyword evidence="5" id="KW-1185">Reference proteome</keyword>
<dbReference type="Gene3D" id="1.25.40.10">
    <property type="entry name" value="Tetratricopeptide repeat domain"/>
    <property type="match status" value="1"/>
</dbReference>
<feature type="compositionally biased region" description="Polar residues" evidence="1">
    <location>
        <begin position="1"/>
        <end position="18"/>
    </location>
</feature>
<dbReference type="STRING" id="1628148.BI198_05145"/>
<dbReference type="Pfam" id="PF24604">
    <property type="entry name" value="B-barrel_PelB_C"/>
    <property type="match status" value="1"/>
</dbReference>
<dbReference type="OrthoDB" id="8565469at2"/>
<dbReference type="SUPFAM" id="SSF48452">
    <property type="entry name" value="TPR-like"/>
    <property type="match status" value="1"/>
</dbReference>
<dbReference type="Proteomes" id="UP000242258">
    <property type="component" value="Unassembled WGS sequence"/>
</dbReference>